<comment type="subcellular location">
    <subcellularLocation>
        <location evidence="1">Membrane</location>
    </subcellularLocation>
</comment>
<evidence type="ECO:0000313" key="7">
    <source>
        <dbReference type="Proteomes" id="UP000070371"/>
    </source>
</evidence>
<evidence type="ECO:0000313" key="6">
    <source>
        <dbReference type="EMBL" id="AML51428.1"/>
    </source>
</evidence>
<keyword evidence="7" id="KW-1185">Reference proteome</keyword>
<keyword evidence="2 5" id="KW-0812">Transmembrane</keyword>
<feature type="transmembrane region" description="Helical" evidence="5">
    <location>
        <begin position="87"/>
        <end position="105"/>
    </location>
</feature>
<dbReference type="GO" id="GO:0016020">
    <property type="term" value="C:membrane"/>
    <property type="evidence" value="ECO:0007669"/>
    <property type="project" value="UniProtKB-SubCell"/>
</dbReference>
<reference evidence="6 7" key="1">
    <citation type="submission" date="2016-02" db="EMBL/GenBank/DDBJ databases">
        <title>Complete genome sequence of Halocynthiibacter arcticus PAMC 20958t from arctic marine sediment.</title>
        <authorList>
            <person name="Lee Y.M."/>
            <person name="Baek K."/>
            <person name="Lee H.K."/>
            <person name="Shin S.C."/>
        </authorList>
    </citation>
    <scope>NUCLEOTIDE SEQUENCE [LARGE SCALE GENOMIC DNA]</scope>
    <source>
        <strain evidence="6">PAMC 20958</strain>
    </source>
</reference>
<dbReference type="Proteomes" id="UP000070371">
    <property type="component" value="Chromosome"/>
</dbReference>
<evidence type="ECO:0000256" key="5">
    <source>
        <dbReference type="SAM" id="Phobius"/>
    </source>
</evidence>
<protein>
    <recommendedName>
        <fullName evidence="8">MAPEG family protein</fullName>
    </recommendedName>
</protein>
<organism evidence="6 7">
    <name type="scientific">Falsihalocynthiibacter arcticus</name>
    <dbReference type="NCBI Taxonomy" id="1579316"/>
    <lineage>
        <taxon>Bacteria</taxon>
        <taxon>Pseudomonadati</taxon>
        <taxon>Pseudomonadota</taxon>
        <taxon>Alphaproteobacteria</taxon>
        <taxon>Rhodobacterales</taxon>
        <taxon>Roseobacteraceae</taxon>
        <taxon>Falsihalocynthiibacter</taxon>
    </lineage>
</organism>
<evidence type="ECO:0008006" key="8">
    <source>
        <dbReference type="Google" id="ProtNLM"/>
    </source>
</evidence>
<dbReference type="Pfam" id="PF01124">
    <property type="entry name" value="MAPEG"/>
    <property type="match status" value="1"/>
</dbReference>
<evidence type="ECO:0000256" key="2">
    <source>
        <dbReference type="ARBA" id="ARBA00022692"/>
    </source>
</evidence>
<evidence type="ECO:0000256" key="1">
    <source>
        <dbReference type="ARBA" id="ARBA00004370"/>
    </source>
</evidence>
<dbReference type="AlphaFoldDB" id="A0A126UZD5"/>
<accession>A0A126UZD5</accession>
<keyword evidence="4 5" id="KW-0472">Membrane</keyword>
<dbReference type="PANTHER" id="PTHR35371:SF1">
    <property type="entry name" value="BLR7753 PROTEIN"/>
    <property type="match status" value="1"/>
</dbReference>
<dbReference type="InterPro" id="IPR001129">
    <property type="entry name" value="Membr-assoc_MAPEG"/>
</dbReference>
<sequence>MTPELTALALAGLVQSAQYLTYMIAGQRQLGRNVAMGTRDHAPELSGNAARIKRALDNHFEGLVMFTLAVVVVTLGNQSSVLTATCAYIYVVARILYVFCYVYGLTPWRSYVWFAGLVATITMIIAALIP</sequence>
<dbReference type="PANTHER" id="PTHR35371">
    <property type="entry name" value="INNER MEMBRANE PROTEIN"/>
    <property type="match status" value="1"/>
</dbReference>
<dbReference type="EMBL" id="CP014327">
    <property type="protein sequence ID" value="AML51428.1"/>
    <property type="molecule type" value="Genomic_DNA"/>
</dbReference>
<dbReference type="RefSeq" id="WP_039001427.1">
    <property type="nucleotide sequence ID" value="NZ_CP014327.1"/>
</dbReference>
<feature type="transmembrane region" description="Helical" evidence="5">
    <location>
        <begin position="111"/>
        <end position="129"/>
    </location>
</feature>
<dbReference type="KEGG" id="hat:RC74_09315"/>
<evidence type="ECO:0000256" key="4">
    <source>
        <dbReference type="ARBA" id="ARBA00023136"/>
    </source>
</evidence>
<proteinExistence type="predicted"/>
<feature type="transmembrane region" description="Helical" evidence="5">
    <location>
        <begin position="59"/>
        <end position="75"/>
    </location>
</feature>
<dbReference type="STRING" id="1579316.RC74_09315"/>
<dbReference type="InterPro" id="IPR023352">
    <property type="entry name" value="MAPEG-like_dom_sf"/>
</dbReference>
<keyword evidence="3 5" id="KW-1133">Transmembrane helix</keyword>
<name>A0A126UZD5_9RHOB</name>
<dbReference type="Gene3D" id="1.20.120.550">
    <property type="entry name" value="Membrane associated eicosanoid/glutathione metabolism-like domain"/>
    <property type="match status" value="1"/>
</dbReference>
<gene>
    <name evidence="6" type="ORF">RC74_09315</name>
</gene>
<evidence type="ECO:0000256" key="3">
    <source>
        <dbReference type="ARBA" id="ARBA00022989"/>
    </source>
</evidence>
<dbReference type="OrthoDB" id="7743618at2"/>
<dbReference type="SUPFAM" id="SSF161084">
    <property type="entry name" value="MAPEG domain-like"/>
    <property type="match status" value="1"/>
</dbReference>